<evidence type="ECO:0000313" key="2">
    <source>
        <dbReference type="EMBL" id="PIT70121.1"/>
    </source>
</evidence>
<gene>
    <name evidence="2" type="ORF">CEV08_04805</name>
</gene>
<name>A0A2M6UVB5_9HYPH</name>
<feature type="transmembrane region" description="Helical" evidence="1">
    <location>
        <begin position="20"/>
        <end position="38"/>
    </location>
</feature>
<protein>
    <submittedName>
        <fullName evidence="2">Uncharacterized protein</fullName>
    </submittedName>
</protein>
<keyword evidence="1" id="KW-0812">Transmembrane</keyword>
<reference evidence="2 3" key="1">
    <citation type="submission" date="2017-06" db="EMBL/GenBank/DDBJ databases">
        <title>Draft genome of Bartonella tribocorum C635.</title>
        <authorList>
            <person name="Hadjadj L."/>
            <person name="Jiyipong T."/>
            <person name="Diene S.M."/>
            <person name="Morand S."/>
            <person name="Rolain J.-M."/>
        </authorList>
    </citation>
    <scope>NUCLEOTIDE SEQUENCE [LARGE SCALE GENOMIC DNA]</scope>
    <source>
        <strain evidence="2 3">C635</strain>
    </source>
</reference>
<keyword evidence="1" id="KW-0472">Membrane</keyword>
<dbReference type="Proteomes" id="UP000230791">
    <property type="component" value="Unassembled WGS sequence"/>
</dbReference>
<proteinExistence type="predicted"/>
<dbReference type="EMBL" id="NJPP01000013">
    <property type="protein sequence ID" value="PIT70121.1"/>
    <property type="molecule type" value="Genomic_DNA"/>
</dbReference>
<sequence length="135" mass="16111">MQFYFRSIRNFDGVFSDKTFVFVVVCQLIFSANAAGCLRQRSRRGRSFFFCCSSFYMSDGDEYLAYILWRISETNLQSHYGKIWRYKWRNSSSVFSLFNSVFFLYNSSQQDYLKNENDALLQIFVFLVIGSMFFM</sequence>
<comment type="caution">
    <text evidence="2">The sequence shown here is derived from an EMBL/GenBank/DDBJ whole genome shotgun (WGS) entry which is preliminary data.</text>
</comment>
<evidence type="ECO:0000256" key="1">
    <source>
        <dbReference type="SAM" id="Phobius"/>
    </source>
</evidence>
<organism evidence="2 3">
    <name type="scientific">Bartonella tribocorum</name>
    <dbReference type="NCBI Taxonomy" id="85701"/>
    <lineage>
        <taxon>Bacteria</taxon>
        <taxon>Pseudomonadati</taxon>
        <taxon>Pseudomonadota</taxon>
        <taxon>Alphaproteobacteria</taxon>
        <taxon>Hyphomicrobiales</taxon>
        <taxon>Bartonellaceae</taxon>
        <taxon>Bartonella</taxon>
    </lineage>
</organism>
<evidence type="ECO:0000313" key="3">
    <source>
        <dbReference type="Proteomes" id="UP000230791"/>
    </source>
</evidence>
<accession>A0A2M6UVB5</accession>
<keyword evidence="1" id="KW-1133">Transmembrane helix</keyword>
<dbReference type="AlphaFoldDB" id="A0A2M6UVB5"/>